<proteinExistence type="inferred from homology"/>
<feature type="domain" description="Thiamine pyrophosphate enzyme TPP-binding" evidence="5">
    <location>
        <begin position="386"/>
        <end position="533"/>
    </location>
</feature>
<dbReference type="SUPFAM" id="SSF52467">
    <property type="entry name" value="DHS-like NAD/FAD-binding domain"/>
    <property type="match status" value="1"/>
</dbReference>
<name>A0A418WD41_9PROT</name>
<dbReference type="GO" id="GO:0009099">
    <property type="term" value="P:L-valine biosynthetic process"/>
    <property type="evidence" value="ECO:0007669"/>
    <property type="project" value="TreeGrafter"/>
</dbReference>
<dbReference type="InterPro" id="IPR011766">
    <property type="entry name" value="TPP_enzyme_TPP-bd"/>
</dbReference>
<dbReference type="GO" id="GO:0003984">
    <property type="term" value="F:acetolactate synthase activity"/>
    <property type="evidence" value="ECO:0007669"/>
    <property type="project" value="TreeGrafter"/>
</dbReference>
<dbReference type="Proteomes" id="UP000284605">
    <property type="component" value="Unassembled WGS sequence"/>
</dbReference>
<dbReference type="Gene3D" id="3.40.50.1220">
    <property type="entry name" value="TPP-binding domain"/>
    <property type="match status" value="1"/>
</dbReference>
<evidence type="ECO:0000259" key="5">
    <source>
        <dbReference type="Pfam" id="PF02775"/>
    </source>
</evidence>
<reference evidence="7 8" key="1">
    <citation type="submission" date="2018-09" db="EMBL/GenBank/DDBJ databases">
        <authorList>
            <person name="Zhu H."/>
        </authorList>
    </citation>
    <scope>NUCLEOTIDE SEQUENCE [LARGE SCALE GENOMIC DNA]</scope>
    <source>
        <strain evidence="7 8">K1W22B-8</strain>
    </source>
</reference>
<feature type="domain" description="Thiamine pyrophosphate enzyme N-terminal TPP-binding" evidence="6">
    <location>
        <begin position="5"/>
        <end position="118"/>
    </location>
</feature>
<dbReference type="InterPro" id="IPR012001">
    <property type="entry name" value="Thiamin_PyroP_enz_TPP-bd_dom"/>
</dbReference>
<dbReference type="InterPro" id="IPR012000">
    <property type="entry name" value="Thiamin_PyroP_enz_cen_dom"/>
</dbReference>
<dbReference type="GO" id="GO:0005948">
    <property type="term" value="C:acetolactate synthase complex"/>
    <property type="evidence" value="ECO:0007669"/>
    <property type="project" value="TreeGrafter"/>
</dbReference>
<dbReference type="InterPro" id="IPR029035">
    <property type="entry name" value="DHS-like_NAD/FAD-binding_dom"/>
</dbReference>
<feature type="domain" description="Thiamine pyrophosphate enzyme central" evidence="4">
    <location>
        <begin position="193"/>
        <end position="327"/>
    </location>
</feature>
<gene>
    <name evidence="7" type="ORF">D3874_13230</name>
</gene>
<dbReference type="AlphaFoldDB" id="A0A418WD41"/>
<dbReference type="PANTHER" id="PTHR18968:SF120">
    <property type="entry name" value="ACETOLACTATE SYNTHASE LARGE SUBUNIT"/>
    <property type="match status" value="1"/>
</dbReference>
<evidence type="ECO:0000313" key="8">
    <source>
        <dbReference type="Proteomes" id="UP000284605"/>
    </source>
</evidence>
<evidence type="ECO:0000313" key="7">
    <source>
        <dbReference type="EMBL" id="RJF87868.1"/>
    </source>
</evidence>
<dbReference type="InterPro" id="IPR045229">
    <property type="entry name" value="TPP_enz"/>
</dbReference>
<dbReference type="EMBL" id="QYUK01000011">
    <property type="protein sequence ID" value="RJF87868.1"/>
    <property type="molecule type" value="Genomic_DNA"/>
</dbReference>
<accession>A0A418WD41</accession>
<protein>
    <submittedName>
        <fullName evidence="7">Thiamine pyrophosphate-binding protein</fullName>
    </submittedName>
</protein>
<dbReference type="CDD" id="cd07035">
    <property type="entry name" value="TPP_PYR_POX_like"/>
    <property type="match status" value="1"/>
</dbReference>
<evidence type="ECO:0000256" key="2">
    <source>
        <dbReference type="ARBA" id="ARBA00023052"/>
    </source>
</evidence>
<keyword evidence="8" id="KW-1185">Reference proteome</keyword>
<dbReference type="Pfam" id="PF00205">
    <property type="entry name" value="TPP_enzyme_M"/>
    <property type="match status" value="1"/>
</dbReference>
<sequence length="558" mass="58852">MAKRSGGEVLVDQLLVQGVRRVFLVPGESYLAALDALYDHGHAIETVVCRHEGGAAFMAEAHAKLTGEVGICFVTRGPGACNAAIGVHTAAQDSTPMILLIGQVGRDMRHREAFQEFEVEQLYGWNTKWAVEVDDAARLPELIARAFQVATSGRPGPVAISLPEDMLTDLVEAPDAPVATPVQATPPAAAMADLALRIAAAKRPLLIVGGGGWQAAATADIARFATAWNLPAACSFRRQDIVDNDLPIYVGELGTSVDRRLIARVKEADLVIAVGTRLSELATQGYSLLNIPVPQMPLVHVHADALELGRVYRPALAINAGMAEFAAAAAALPVPPYLPWADWSRAARADYEASQVPDPCPGPLDMNAVMALFARVLPPDAVMVNDAGNFSGWLQRFWRYRVPKTQLAPTNGAMGYAVPAAVAAAIDCKGGRPVVCFVGDGGFMMTGQEIATAIRHGAAPLIVVVDNGSYGTIRMHQERHYPDRVVATDLANPDFAALAEAYGAFGATVAATAEFAPALDAALAAVAAGKPALLCLKLGIEVISTRSSLTALRQAAKQ</sequence>
<organism evidence="7 8">
    <name type="scientific">Oleomonas cavernae</name>
    <dbReference type="NCBI Taxonomy" id="2320859"/>
    <lineage>
        <taxon>Bacteria</taxon>
        <taxon>Pseudomonadati</taxon>
        <taxon>Pseudomonadota</taxon>
        <taxon>Alphaproteobacteria</taxon>
        <taxon>Acetobacterales</taxon>
        <taxon>Acetobacteraceae</taxon>
        <taxon>Oleomonas</taxon>
    </lineage>
</organism>
<evidence type="ECO:0000256" key="3">
    <source>
        <dbReference type="RuleBase" id="RU362132"/>
    </source>
</evidence>
<dbReference type="FunFam" id="3.40.50.970:FF:000007">
    <property type="entry name" value="Acetolactate synthase"/>
    <property type="match status" value="1"/>
</dbReference>
<dbReference type="GO" id="GO:0050660">
    <property type="term" value="F:flavin adenine dinucleotide binding"/>
    <property type="evidence" value="ECO:0007669"/>
    <property type="project" value="TreeGrafter"/>
</dbReference>
<keyword evidence="2 3" id="KW-0786">Thiamine pyrophosphate</keyword>
<comment type="similarity">
    <text evidence="1 3">Belongs to the TPP enzyme family.</text>
</comment>
<dbReference type="GO" id="GO:0030976">
    <property type="term" value="F:thiamine pyrophosphate binding"/>
    <property type="evidence" value="ECO:0007669"/>
    <property type="project" value="InterPro"/>
</dbReference>
<evidence type="ECO:0000259" key="6">
    <source>
        <dbReference type="Pfam" id="PF02776"/>
    </source>
</evidence>
<evidence type="ECO:0000256" key="1">
    <source>
        <dbReference type="ARBA" id="ARBA00007812"/>
    </source>
</evidence>
<dbReference type="InterPro" id="IPR029061">
    <property type="entry name" value="THDP-binding"/>
</dbReference>
<dbReference type="PANTHER" id="PTHR18968">
    <property type="entry name" value="THIAMINE PYROPHOSPHATE ENZYMES"/>
    <property type="match status" value="1"/>
</dbReference>
<dbReference type="GO" id="GO:0000287">
    <property type="term" value="F:magnesium ion binding"/>
    <property type="evidence" value="ECO:0007669"/>
    <property type="project" value="InterPro"/>
</dbReference>
<dbReference type="Gene3D" id="3.40.50.970">
    <property type="match status" value="2"/>
</dbReference>
<dbReference type="OrthoDB" id="4494979at2"/>
<dbReference type="CDD" id="cd00568">
    <property type="entry name" value="TPP_enzymes"/>
    <property type="match status" value="1"/>
</dbReference>
<dbReference type="NCBIfam" id="NF006052">
    <property type="entry name" value="PRK08199.1"/>
    <property type="match status" value="1"/>
</dbReference>
<evidence type="ECO:0000259" key="4">
    <source>
        <dbReference type="Pfam" id="PF00205"/>
    </source>
</evidence>
<comment type="caution">
    <text evidence="7">The sequence shown here is derived from an EMBL/GenBank/DDBJ whole genome shotgun (WGS) entry which is preliminary data.</text>
</comment>
<dbReference type="Pfam" id="PF02776">
    <property type="entry name" value="TPP_enzyme_N"/>
    <property type="match status" value="1"/>
</dbReference>
<dbReference type="GO" id="GO:0009097">
    <property type="term" value="P:isoleucine biosynthetic process"/>
    <property type="evidence" value="ECO:0007669"/>
    <property type="project" value="TreeGrafter"/>
</dbReference>
<dbReference type="RefSeq" id="WP_119778502.1">
    <property type="nucleotide sequence ID" value="NZ_QYUK01000011.1"/>
</dbReference>
<dbReference type="Pfam" id="PF02775">
    <property type="entry name" value="TPP_enzyme_C"/>
    <property type="match status" value="1"/>
</dbReference>
<dbReference type="SUPFAM" id="SSF52518">
    <property type="entry name" value="Thiamin diphosphate-binding fold (THDP-binding)"/>
    <property type="match status" value="2"/>
</dbReference>